<proteinExistence type="predicted"/>
<organism evidence="1 2">
    <name type="scientific">Bacteroides vicugnae</name>
    <dbReference type="NCBI Taxonomy" id="3037989"/>
    <lineage>
        <taxon>Bacteria</taxon>
        <taxon>Pseudomonadati</taxon>
        <taxon>Bacteroidota</taxon>
        <taxon>Bacteroidia</taxon>
        <taxon>Bacteroidales</taxon>
        <taxon>Bacteroidaceae</taxon>
        <taxon>Bacteroides</taxon>
    </lineage>
</organism>
<dbReference type="EMBL" id="JARZAK010000019">
    <property type="protein sequence ID" value="MDY7260188.1"/>
    <property type="molecule type" value="Genomic_DNA"/>
</dbReference>
<reference evidence="1 2" key="1">
    <citation type="submission" date="2023-04" db="EMBL/GenBank/DDBJ databases">
        <title>Bacteroides pacosi sp. nov., isolated from the fecal material of an alpaca.</title>
        <authorList>
            <person name="Miller S."/>
            <person name="Hendry M."/>
            <person name="King J."/>
            <person name="Sankaranarayanan K."/>
            <person name="Lawson P.A."/>
        </authorList>
    </citation>
    <scope>NUCLEOTIDE SEQUENCE [LARGE SCALE GENOMIC DNA]</scope>
    <source>
        <strain evidence="1 2">A2-P53</strain>
    </source>
</reference>
<name>A0ABU5HVG9_9BACE</name>
<keyword evidence="2" id="KW-1185">Reference proteome</keyword>
<dbReference type="Proteomes" id="UP001292913">
    <property type="component" value="Unassembled WGS sequence"/>
</dbReference>
<evidence type="ECO:0000313" key="2">
    <source>
        <dbReference type="Proteomes" id="UP001292913"/>
    </source>
</evidence>
<accession>A0ABU5HVG9</accession>
<protein>
    <submittedName>
        <fullName evidence="1">Uncharacterized protein</fullName>
    </submittedName>
</protein>
<evidence type="ECO:0000313" key="1">
    <source>
        <dbReference type="EMBL" id="MDY7260188.1"/>
    </source>
</evidence>
<gene>
    <name evidence="1" type="ORF">QHG74_20965</name>
</gene>
<comment type="caution">
    <text evidence="1">The sequence shown here is derived from an EMBL/GenBank/DDBJ whole genome shotgun (WGS) entry which is preliminary data.</text>
</comment>
<sequence>MENSFNDELFCSLKNELREVNAQIDVHSEQLMNLFDQKKESLVNWLGK</sequence>
<dbReference type="RefSeq" id="WP_258980027.1">
    <property type="nucleotide sequence ID" value="NZ_JARZAK010000019.1"/>
</dbReference>